<evidence type="ECO:0000313" key="1">
    <source>
        <dbReference type="EMBL" id="KAI4814574.1"/>
    </source>
</evidence>
<sequence>IGHTAASSHQCSPSPLYSRSPSTVMRKLHLFTQLYADTLNNATSLMGLQNAHSVALACLWRSRDLPLCLTEASWLPTKVQNPSYGPSTARGPRLCYRTGSSTVTRNRVRFSHISHE</sequence>
<keyword evidence="2" id="KW-1185">Reference proteome</keyword>
<comment type="caution">
    <text evidence="1">The sequence shown here is derived from an EMBL/GenBank/DDBJ whole genome shotgun (WGS) entry which is preliminary data.</text>
</comment>
<reference evidence="1" key="1">
    <citation type="submission" date="2022-05" db="EMBL/GenBank/DDBJ databases">
        <title>Chromosome-level genome of Chaenocephalus aceratus.</title>
        <authorList>
            <person name="Park H."/>
        </authorList>
    </citation>
    <scope>NUCLEOTIDE SEQUENCE</scope>
    <source>
        <strain evidence="1">KU_202001</strain>
    </source>
</reference>
<organism evidence="1 2">
    <name type="scientific">Chaenocephalus aceratus</name>
    <name type="common">Blackfin icefish</name>
    <name type="synonym">Chaenichthys aceratus</name>
    <dbReference type="NCBI Taxonomy" id="36190"/>
    <lineage>
        <taxon>Eukaryota</taxon>
        <taxon>Metazoa</taxon>
        <taxon>Chordata</taxon>
        <taxon>Craniata</taxon>
        <taxon>Vertebrata</taxon>
        <taxon>Euteleostomi</taxon>
        <taxon>Actinopterygii</taxon>
        <taxon>Neopterygii</taxon>
        <taxon>Teleostei</taxon>
        <taxon>Neoteleostei</taxon>
        <taxon>Acanthomorphata</taxon>
        <taxon>Eupercaria</taxon>
        <taxon>Perciformes</taxon>
        <taxon>Notothenioidei</taxon>
        <taxon>Channichthyidae</taxon>
        <taxon>Chaenocephalus</taxon>
    </lineage>
</organism>
<protein>
    <submittedName>
        <fullName evidence="1">Uncharacterized protein</fullName>
    </submittedName>
</protein>
<feature type="non-terminal residue" evidence="1">
    <location>
        <position position="116"/>
    </location>
</feature>
<feature type="non-terminal residue" evidence="1">
    <location>
        <position position="1"/>
    </location>
</feature>
<proteinExistence type="predicted"/>
<dbReference type="Proteomes" id="UP001057452">
    <property type="component" value="Chromosome 14"/>
</dbReference>
<accession>A0ACB9WMI0</accession>
<evidence type="ECO:0000313" key="2">
    <source>
        <dbReference type="Proteomes" id="UP001057452"/>
    </source>
</evidence>
<name>A0ACB9WMI0_CHAAC</name>
<dbReference type="EMBL" id="CM043798">
    <property type="protein sequence ID" value="KAI4814574.1"/>
    <property type="molecule type" value="Genomic_DNA"/>
</dbReference>
<gene>
    <name evidence="1" type="ORF">KUCAC02_003764</name>
</gene>